<organism evidence="2">
    <name type="scientific">Mycobacterium xenopi 4042</name>
    <dbReference type="NCBI Taxonomy" id="1299334"/>
    <lineage>
        <taxon>Bacteria</taxon>
        <taxon>Bacillati</taxon>
        <taxon>Actinomycetota</taxon>
        <taxon>Actinomycetes</taxon>
        <taxon>Mycobacteriales</taxon>
        <taxon>Mycobacteriaceae</taxon>
        <taxon>Mycobacterium</taxon>
    </lineage>
</organism>
<sequence length="179" mass="19040">MVAAVIVLTPGAPLGLITTGVQALAGLLLPSATVFLLLLCNDREVLGPWVNRPWLNAVAGVIVGVLLLLSGILMVTTVFPDFDIVSIADDLAFGLATCVAITFGGLRWIGRRWPKPCLPEDFSRALAETDRSTWRMPPLTLLEPVQWSAGTRLGMLALRGYLIVGAILLVVKAVQLGSA</sequence>
<protein>
    <submittedName>
        <fullName evidence="2">Putative natural resistance-associated macrophage protein</fullName>
    </submittedName>
</protein>
<dbReference type="PATRIC" id="fig|1299334.3.peg.4665"/>
<comment type="caution">
    <text evidence="2">The sequence shown here is derived from an EMBL/GenBank/DDBJ whole genome shotgun (WGS) entry which is preliminary data.</text>
</comment>
<feature type="transmembrane region" description="Helical" evidence="1">
    <location>
        <begin position="156"/>
        <end position="174"/>
    </location>
</feature>
<dbReference type="AlphaFoldDB" id="X8BEU2"/>
<evidence type="ECO:0000256" key="1">
    <source>
        <dbReference type="SAM" id="Phobius"/>
    </source>
</evidence>
<keyword evidence="1" id="KW-1133">Transmembrane helix</keyword>
<proteinExistence type="predicted"/>
<name>X8BEU2_MYCXE</name>
<keyword evidence="1" id="KW-0812">Transmembrane</keyword>
<evidence type="ECO:0000313" key="2">
    <source>
        <dbReference type="EMBL" id="EUA42652.1"/>
    </source>
</evidence>
<feature type="transmembrane region" description="Helical" evidence="1">
    <location>
        <begin position="20"/>
        <end position="41"/>
    </location>
</feature>
<gene>
    <name evidence="2" type="ORF">I553_6512</name>
</gene>
<accession>X8BEU2</accession>
<feature type="transmembrane region" description="Helical" evidence="1">
    <location>
        <begin position="91"/>
        <end position="109"/>
    </location>
</feature>
<keyword evidence="1" id="KW-0472">Membrane</keyword>
<reference evidence="2" key="1">
    <citation type="submission" date="2014-01" db="EMBL/GenBank/DDBJ databases">
        <authorList>
            <person name="Brown-Elliot B."/>
            <person name="Wallace R."/>
            <person name="Lenaerts A."/>
            <person name="Ordway D."/>
            <person name="DeGroote M.A."/>
            <person name="Parker T."/>
            <person name="Sizemore C."/>
            <person name="Tallon L.J."/>
            <person name="Sadzewicz L.K."/>
            <person name="Sengamalay N."/>
            <person name="Fraser C.M."/>
            <person name="Hine E."/>
            <person name="Shefchek K.A."/>
            <person name="Das S.P."/>
            <person name="Tettelin H."/>
        </authorList>
    </citation>
    <scope>NUCLEOTIDE SEQUENCE [LARGE SCALE GENOMIC DNA]</scope>
    <source>
        <strain evidence="2">4042</strain>
    </source>
</reference>
<feature type="transmembrane region" description="Helical" evidence="1">
    <location>
        <begin position="53"/>
        <end position="79"/>
    </location>
</feature>
<dbReference type="EMBL" id="JAOB01000042">
    <property type="protein sequence ID" value="EUA42652.1"/>
    <property type="molecule type" value="Genomic_DNA"/>
</dbReference>